<organism evidence="3 4">
    <name type="scientific">Sunxiuqinia elliptica</name>
    <dbReference type="NCBI Taxonomy" id="655355"/>
    <lineage>
        <taxon>Bacteria</taxon>
        <taxon>Pseudomonadati</taxon>
        <taxon>Bacteroidota</taxon>
        <taxon>Bacteroidia</taxon>
        <taxon>Marinilabiliales</taxon>
        <taxon>Prolixibacteraceae</taxon>
        <taxon>Sunxiuqinia</taxon>
    </lineage>
</organism>
<dbReference type="Pfam" id="PF13450">
    <property type="entry name" value="NAD_binding_8"/>
    <property type="match status" value="1"/>
</dbReference>
<dbReference type="CDD" id="cd00207">
    <property type="entry name" value="fer2"/>
    <property type="match status" value="1"/>
</dbReference>
<keyword evidence="1" id="KW-0560">Oxidoreductase</keyword>
<name>A0A1I2LLT4_9BACT</name>
<dbReference type="InterPro" id="IPR001041">
    <property type="entry name" value="2Fe-2S_ferredoxin-type"/>
</dbReference>
<dbReference type="GO" id="GO:0051536">
    <property type="term" value="F:iron-sulfur cluster binding"/>
    <property type="evidence" value="ECO:0007669"/>
    <property type="project" value="InterPro"/>
</dbReference>
<evidence type="ECO:0000259" key="2">
    <source>
        <dbReference type="PROSITE" id="PS51085"/>
    </source>
</evidence>
<dbReference type="Gene3D" id="3.50.50.60">
    <property type="entry name" value="FAD/NAD(P)-binding domain"/>
    <property type="match status" value="1"/>
</dbReference>
<evidence type="ECO:0000313" key="3">
    <source>
        <dbReference type="EMBL" id="SFF79420.1"/>
    </source>
</evidence>
<sequence>MVKLRINNQPIEVAEGTTLLEAARQLQIAIPTMCHMEGSGHFTSCMVCLVKDVSNGRLMASCSMPAMEGMEIITDDEECRESRKASLELLLSEHVGDCEAPCQLVCPAHMNIPLMNRLIAAGDFQKAIEVVKRDIALPAILGRICPAPCEAGCRRKSIDGAVSICLLKGFAADEELEQDFVPATPKAPSGKKVAIVGAGPAGLAAAFYLNRFGHQTVIFDKNGEAGGELLHLDEALLPATIRKKEIDRFIKAGVALQLNKEVDAALFEQLKADYDAVVLAVGAQALDWTQLGLTTSKTGIEVDKSAYQTSAEHVFAIGNALRPSKLAVRSVGQGKELAFILNEYFEKGKVSAYPERFNSKFGKFQENEIQEYLKESVELERQEAGRGKAVGFTRDEAVAEAKRCLHCDCRNPESCQLRNLANDFGAVQKRFQYSERLPVRKEFAPQGIVYEAAKCIKCGICVRLTQQHQEEFGFSFIGRGFDVKVGVPFSESVEKALTKTALLVAEHCPTGALSKTEIEEQL</sequence>
<dbReference type="GO" id="GO:0016491">
    <property type="term" value="F:oxidoreductase activity"/>
    <property type="evidence" value="ECO:0007669"/>
    <property type="project" value="UniProtKB-KW"/>
</dbReference>
<dbReference type="RefSeq" id="WP_093921541.1">
    <property type="nucleotide sequence ID" value="NZ_FONW01000016.1"/>
</dbReference>
<dbReference type="SUPFAM" id="SSF51971">
    <property type="entry name" value="Nucleotide-binding domain"/>
    <property type="match status" value="1"/>
</dbReference>
<dbReference type="PANTHER" id="PTHR43100:SF3">
    <property type="entry name" value="FAD_NAD(P)-BINDING DOMAIN-CONTAINING PROTEIN"/>
    <property type="match status" value="1"/>
</dbReference>
<dbReference type="InterPro" id="IPR036010">
    <property type="entry name" value="2Fe-2S_ferredoxin-like_sf"/>
</dbReference>
<dbReference type="Proteomes" id="UP000198964">
    <property type="component" value="Unassembled WGS sequence"/>
</dbReference>
<dbReference type="InterPro" id="IPR028261">
    <property type="entry name" value="DPD_II"/>
</dbReference>
<dbReference type="Gene3D" id="1.10.1060.10">
    <property type="entry name" value="Alpha-helical ferredoxin"/>
    <property type="match status" value="1"/>
</dbReference>
<dbReference type="SUPFAM" id="SSF54292">
    <property type="entry name" value="2Fe-2S ferredoxin-like"/>
    <property type="match status" value="1"/>
</dbReference>
<dbReference type="Pfam" id="PF13510">
    <property type="entry name" value="Fer2_4"/>
    <property type="match status" value="1"/>
</dbReference>
<feature type="domain" description="2Fe-2S ferredoxin-type" evidence="2">
    <location>
        <begin position="1"/>
        <end position="78"/>
    </location>
</feature>
<dbReference type="AlphaFoldDB" id="A0A1I2LLT4"/>
<gene>
    <name evidence="3" type="ORF">SAMN05216283_11632</name>
</gene>
<dbReference type="PRINTS" id="PR00419">
    <property type="entry name" value="ADXRDTASE"/>
</dbReference>
<evidence type="ECO:0000256" key="1">
    <source>
        <dbReference type="ARBA" id="ARBA00023002"/>
    </source>
</evidence>
<dbReference type="Gene3D" id="3.10.20.440">
    <property type="entry name" value="2Fe-2S iron-sulphur cluster binding domain, sarcosine oxidase, alpha subunit, N-terminal domain"/>
    <property type="match status" value="1"/>
</dbReference>
<dbReference type="PROSITE" id="PS51085">
    <property type="entry name" value="2FE2S_FER_2"/>
    <property type="match status" value="1"/>
</dbReference>
<dbReference type="EMBL" id="FONW01000016">
    <property type="protein sequence ID" value="SFF79420.1"/>
    <property type="molecule type" value="Genomic_DNA"/>
</dbReference>
<dbReference type="InterPro" id="IPR051394">
    <property type="entry name" value="Glutamate_Synthase"/>
</dbReference>
<accession>A0A1I2LLT4</accession>
<dbReference type="SUPFAM" id="SSF54862">
    <property type="entry name" value="4Fe-4S ferredoxins"/>
    <property type="match status" value="1"/>
</dbReference>
<dbReference type="PANTHER" id="PTHR43100">
    <property type="entry name" value="GLUTAMATE SYNTHASE [NADPH] SMALL CHAIN"/>
    <property type="match status" value="1"/>
</dbReference>
<dbReference type="InterPro" id="IPR042204">
    <property type="entry name" value="2Fe-2S-bd_N"/>
</dbReference>
<evidence type="ECO:0000313" key="4">
    <source>
        <dbReference type="Proteomes" id="UP000198964"/>
    </source>
</evidence>
<dbReference type="Gene3D" id="3.30.70.20">
    <property type="match status" value="1"/>
</dbReference>
<dbReference type="InterPro" id="IPR009051">
    <property type="entry name" value="Helical_ferredxn"/>
</dbReference>
<dbReference type="Pfam" id="PF14691">
    <property type="entry name" value="Fer4_20"/>
    <property type="match status" value="1"/>
</dbReference>
<proteinExistence type="predicted"/>
<dbReference type="InterPro" id="IPR036188">
    <property type="entry name" value="FAD/NAD-bd_sf"/>
</dbReference>
<dbReference type="STRING" id="655355.SAMN05216283_11632"/>
<reference evidence="3 4" key="1">
    <citation type="submission" date="2016-10" db="EMBL/GenBank/DDBJ databases">
        <authorList>
            <person name="de Groot N.N."/>
        </authorList>
    </citation>
    <scope>NUCLEOTIDE SEQUENCE [LARGE SCALE GENOMIC DNA]</scope>
    <source>
        <strain evidence="3 4">CGMCC 1.9156</strain>
    </source>
</reference>
<keyword evidence="4" id="KW-1185">Reference proteome</keyword>
<protein>
    <submittedName>
        <fullName evidence="3">NADPH-dependent glutamate synthase beta chain</fullName>
    </submittedName>
</protein>